<dbReference type="PANTHER" id="PTHR43228">
    <property type="entry name" value="TWO-COMPONENT RESPONSE REGULATOR"/>
    <property type="match status" value="1"/>
</dbReference>
<dbReference type="SMART" id="SM00448">
    <property type="entry name" value="REC"/>
    <property type="match status" value="1"/>
</dbReference>
<organism evidence="3 4">
    <name type="scientific">Pelovirga terrestris</name>
    <dbReference type="NCBI Taxonomy" id="2771352"/>
    <lineage>
        <taxon>Bacteria</taxon>
        <taxon>Pseudomonadati</taxon>
        <taxon>Thermodesulfobacteriota</taxon>
        <taxon>Desulfuromonadia</taxon>
        <taxon>Geobacterales</taxon>
        <taxon>Geobacteraceae</taxon>
        <taxon>Pelovirga</taxon>
    </lineage>
</organism>
<name>A0A8J6UNQ4_9BACT</name>
<dbReference type="AlphaFoldDB" id="A0A8J6UNQ4"/>
<dbReference type="InterPro" id="IPR001789">
    <property type="entry name" value="Sig_transdc_resp-reg_receiver"/>
</dbReference>
<feature type="modified residue" description="4-aspartylphosphate" evidence="1">
    <location>
        <position position="54"/>
    </location>
</feature>
<dbReference type="EMBL" id="JACWUN010000004">
    <property type="protein sequence ID" value="MBD1399899.1"/>
    <property type="molecule type" value="Genomic_DNA"/>
</dbReference>
<reference evidence="3" key="1">
    <citation type="submission" date="2020-09" db="EMBL/GenBank/DDBJ databases">
        <title>Pelobacter alkaliphilus sp. nov., a novel anaerobic arsenate-reducing bacterium from terrestrial mud volcano.</title>
        <authorList>
            <person name="Khomyakova M.A."/>
            <person name="Merkel A.Y."/>
            <person name="Slobodkin A.I."/>
        </authorList>
    </citation>
    <scope>NUCLEOTIDE SEQUENCE</scope>
    <source>
        <strain evidence="3">M08fum</strain>
    </source>
</reference>
<dbReference type="GO" id="GO:0000160">
    <property type="term" value="P:phosphorelay signal transduction system"/>
    <property type="evidence" value="ECO:0007669"/>
    <property type="project" value="InterPro"/>
</dbReference>
<sequence length="121" mass="13194">MPGRVLVVDDALFMRKMLTDIFSQAGWEIVGEAENGEQAVAIYQQQRPDLVTMDIVMPVMGGIEALKAILQLEAQARVVVCSALGQKHLILDAITAGARDFIVKPFQSDQVLEVAERVVAS</sequence>
<evidence type="ECO:0000256" key="1">
    <source>
        <dbReference type="PROSITE-ProRule" id="PRU00169"/>
    </source>
</evidence>
<proteinExistence type="predicted"/>
<dbReference type="RefSeq" id="WP_191154180.1">
    <property type="nucleotide sequence ID" value="NZ_JACWUN010000004.1"/>
</dbReference>
<dbReference type="InterPro" id="IPR052048">
    <property type="entry name" value="ST_Response_Regulator"/>
</dbReference>
<gene>
    <name evidence="3" type="ORF">ICT70_04365</name>
</gene>
<dbReference type="SUPFAM" id="SSF52172">
    <property type="entry name" value="CheY-like"/>
    <property type="match status" value="1"/>
</dbReference>
<evidence type="ECO:0000313" key="3">
    <source>
        <dbReference type="EMBL" id="MBD1399899.1"/>
    </source>
</evidence>
<dbReference type="CDD" id="cd17542">
    <property type="entry name" value="REC_CheY"/>
    <property type="match status" value="1"/>
</dbReference>
<accession>A0A8J6UNQ4</accession>
<evidence type="ECO:0000313" key="4">
    <source>
        <dbReference type="Proteomes" id="UP000632828"/>
    </source>
</evidence>
<dbReference type="Proteomes" id="UP000632828">
    <property type="component" value="Unassembled WGS sequence"/>
</dbReference>
<dbReference type="InterPro" id="IPR011006">
    <property type="entry name" value="CheY-like_superfamily"/>
</dbReference>
<feature type="domain" description="Response regulatory" evidence="2">
    <location>
        <begin position="4"/>
        <end position="119"/>
    </location>
</feature>
<keyword evidence="4" id="KW-1185">Reference proteome</keyword>
<dbReference type="Gene3D" id="3.40.50.2300">
    <property type="match status" value="1"/>
</dbReference>
<dbReference type="PANTHER" id="PTHR43228:SF1">
    <property type="entry name" value="TWO-COMPONENT RESPONSE REGULATOR ARR22"/>
    <property type="match status" value="1"/>
</dbReference>
<keyword evidence="1" id="KW-0597">Phosphoprotein</keyword>
<evidence type="ECO:0000259" key="2">
    <source>
        <dbReference type="PROSITE" id="PS50110"/>
    </source>
</evidence>
<dbReference type="Pfam" id="PF00072">
    <property type="entry name" value="Response_reg"/>
    <property type="match status" value="1"/>
</dbReference>
<protein>
    <submittedName>
        <fullName evidence="3">Response regulator</fullName>
    </submittedName>
</protein>
<comment type="caution">
    <text evidence="3">The sequence shown here is derived from an EMBL/GenBank/DDBJ whole genome shotgun (WGS) entry which is preliminary data.</text>
</comment>
<dbReference type="PROSITE" id="PS50110">
    <property type="entry name" value="RESPONSE_REGULATORY"/>
    <property type="match status" value="1"/>
</dbReference>